<organism evidence="8">
    <name type="scientific">Capitella teleta</name>
    <name type="common">Polychaete worm</name>
    <dbReference type="NCBI Taxonomy" id="283909"/>
    <lineage>
        <taxon>Eukaryota</taxon>
        <taxon>Metazoa</taxon>
        <taxon>Spiralia</taxon>
        <taxon>Lophotrochozoa</taxon>
        <taxon>Annelida</taxon>
        <taxon>Polychaeta</taxon>
        <taxon>Sedentaria</taxon>
        <taxon>Scolecida</taxon>
        <taxon>Capitellidae</taxon>
        <taxon>Capitella</taxon>
    </lineage>
</organism>
<dbReference type="OrthoDB" id="534912at2759"/>
<dbReference type="Gene3D" id="1.10.3430.10">
    <property type="entry name" value="Ammonium transporter AmtB like domains"/>
    <property type="match status" value="1"/>
</dbReference>
<evidence type="ECO:0000259" key="7">
    <source>
        <dbReference type="Pfam" id="PF00909"/>
    </source>
</evidence>
<feature type="region of interest" description="Disordered" evidence="5">
    <location>
        <begin position="361"/>
        <end position="382"/>
    </location>
</feature>
<dbReference type="EMBL" id="KB301027">
    <property type="protein sequence ID" value="ELU06003.1"/>
    <property type="molecule type" value="Genomic_DNA"/>
</dbReference>
<keyword evidence="10" id="KW-1185">Reference proteome</keyword>
<evidence type="ECO:0000313" key="8">
    <source>
        <dbReference type="EMBL" id="ELU06003.1"/>
    </source>
</evidence>
<dbReference type="PANTHER" id="PTHR11730:SF58">
    <property type="entry name" value="AMMONIUM TRANSPORTER"/>
    <property type="match status" value="1"/>
</dbReference>
<keyword evidence="3 6" id="KW-1133">Transmembrane helix</keyword>
<dbReference type="SUPFAM" id="SSF111352">
    <property type="entry name" value="Ammonium transporter"/>
    <property type="match status" value="1"/>
</dbReference>
<dbReference type="EMBL" id="AMQN01007626">
    <property type="status" value="NOT_ANNOTATED_CDS"/>
    <property type="molecule type" value="Genomic_DNA"/>
</dbReference>
<dbReference type="PANTHER" id="PTHR11730">
    <property type="entry name" value="AMMONIUM TRANSPORTER"/>
    <property type="match status" value="1"/>
</dbReference>
<accession>R7UIS9</accession>
<feature type="transmembrane region" description="Helical" evidence="6">
    <location>
        <begin position="139"/>
        <end position="167"/>
    </location>
</feature>
<feature type="transmembrane region" description="Helical" evidence="6">
    <location>
        <begin position="6"/>
        <end position="28"/>
    </location>
</feature>
<evidence type="ECO:0000313" key="9">
    <source>
        <dbReference type="EnsemblMetazoa" id="CapteP208614"/>
    </source>
</evidence>
<evidence type="ECO:0000256" key="6">
    <source>
        <dbReference type="SAM" id="Phobius"/>
    </source>
</evidence>
<reference evidence="9" key="3">
    <citation type="submission" date="2015-06" db="UniProtKB">
        <authorList>
            <consortium name="EnsemblMetazoa"/>
        </authorList>
    </citation>
    <scope>IDENTIFICATION</scope>
</reference>
<feature type="transmembrane region" description="Helical" evidence="6">
    <location>
        <begin position="87"/>
        <end position="106"/>
    </location>
</feature>
<feature type="transmembrane region" description="Helical" evidence="6">
    <location>
        <begin position="113"/>
        <end position="133"/>
    </location>
</feature>
<proteinExistence type="predicted"/>
<feature type="domain" description="Ammonium transporter AmtB-like" evidence="7">
    <location>
        <begin position="9"/>
        <end position="170"/>
    </location>
</feature>
<gene>
    <name evidence="8" type="ORF">CAPTEDRAFT_208614</name>
</gene>
<reference evidence="10" key="1">
    <citation type="submission" date="2012-12" db="EMBL/GenBank/DDBJ databases">
        <authorList>
            <person name="Hellsten U."/>
            <person name="Grimwood J."/>
            <person name="Chapman J.A."/>
            <person name="Shapiro H."/>
            <person name="Aerts A."/>
            <person name="Otillar R.P."/>
            <person name="Terry A.Y."/>
            <person name="Boore J.L."/>
            <person name="Simakov O."/>
            <person name="Marletaz F."/>
            <person name="Cho S.-J."/>
            <person name="Edsinger-Gonzales E."/>
            <person name="Havlak P."/>
            <person name="Kuo D.-H."/>
            <person name="Larsson T."/>
            <person name="Lv J."/>
            <person name="Arendt D."/>
            <person name="Savage R."/>
            <person name="Osoegawa K."/>
            <person name="de Jong P."/>
            <person name="Lindberg D.R."/>
            <person name="Seaver E.C."/>
            <person name="Weisblat D.A."/>
            <person name="Putnam N.H."/>
            <person name="Grigoriev I.V."/>
            <person name="Rokhsar D.S."/>
        </authorList>
    </citation>
    <scope>NUCLEOTIDE SEQUENCE</scope>
    <source>
        <strain evidence="10">I ESC-2004</strain>
    </source>
</reference>
<evidence type="ECO:0000256" key="5">
    <source>
        <dbReference type="SAM" id="MobiDB-lite"/>
    </source>
</evidence>
<sequence length="417" mass="45713">MEMEQVADTLSIVFILTGYSLISSGLCLAKSSTAAYAKHILCTSVYVLTFWLVGYSISFGDPATSNPIFGWSNIALHGASEDDYARFVSHLVSGTTFINIIAGSLVCSAKLEAAMLASIWHAITYSLPCYWIWAPTGWLYSWSVADVGGAGPVYVGAGCVSLVWALMNRNMSAGKKQPGIVKDSLFGASLVCCWWEFGAMASCSNRQCRNKFGAHLQPTAGGYPNKRFAWLNWSEYHWWCMCDGISEGIQQSDRCKVLFYKLIDMTLGLRIDQEQELLGADLIEHGECVNPTEQRILIVSDTSKSCCFPRRPSVYQVNAAAQNARQPVDGNMVIISTEDGHDDTASMVLSELYQQSWTPMLRMPPHQDEAGPSNPEAAQPGACSGAVAWAHAYFNRPDDDQQADGGNHRSSSLDNYL</sequence>
<reference evidence="8 10" key="2">
    <citation type="journal article" date="2013" name="Nature">
        <title>Insights into bilaterian evolution from three spiralian genomes.</title>
        <authorList>
            <person name="Simakov O."/>
            <person name="Marletaz F."/>
            <person name="Cho S.J."/>
            <person name="Edsinger-Gonzales E."/>
            <person name="Havlak P."/>
            <person name="Hellsten U."/>
            <person name="Kuo D.H."/>
            <person name="Larsson T."/>
            <person name="Lv J."/>
            <person name="Arendt D."/>
            <person name="Savage R."/>
            <person name="Osoegawa K."/>
            <person name="de Jong P."/>
            <person name="Grimwood J."/>
            <person name="Chapman J.A."/>
            <person name="Shapiro H."/>
            <person name="Aerts A."/>
            <person name="Otillar R.P."/>
            <person name="Terry A.Y."/>
            <person name="Boore J.L."/>
            <person name="Grigoriev I.V."/>
            <person name="Lindberg D.R."/>
            <person name="Seaver E.C."/>
            <person name="Weisblat D.A."/>
            <person name="Putnam N.H."/>
            <person name="Rokhsar D.S."/>
        </authorList>
    </citation>
    <scope>NUCLEOTIDE SEQUENCE</scope>
    <source>
        <strain evidence="8 10">I ESC-2004</strain>
    </source>
</reference>
<evidence type="ECO:0000256" key="4">
    <source>
        <dbReference type="ARBA" id="ARBA00023136"/>
    </source>
</evidence>
<dbReference type="InterPro" id="IPR024041">
    <property type="entry name" value="NH4_transpt_AmtB-like_dom"/>
</dbReference>
<dbReference type="AlphaFoldDB" id="R7UIS9"/>
<dbReference type="GO" id="GO:0097272">
    <property type="term" value="P:ammonium homeostasis"/>
    <property type="evidence" value="ECO:0007669"/>
    <property type="project" value="TreeGrafter"/>
</dbReference>
<dbReference type="InterPro" id="IPR029020">
    <property type="entry name" value="Ammonium/urea_transptr"/>
</dbReference>
<dbReference type="GO" id="GO:0005886">
    <property type="term" value="C:plasma membrane"/>
    <property type="evidence" value="ECO:0007669"/>
    <property type="project" value="TreeGrafter"/>
</dbReference>
<dbReference type="Pfam" id="PF00909">
    <property type="entry name" value="Ammonium_transp"/>
    <property type="match status" value="1"/>
</dbReference>
<dbReference type="GO" id="GO:0008519">
    <property type="term" value="F:ammonium channel activity"/>
    <property type="evidence" value="ECO:0007669"/>
    <property type="project" value="InterPro"/>
</dbReference>
<dbReference type="HOGENOM" id="CLU_659291_0_0_1"/>
<keyword evidence="4 6" id="KW-0472">Membrane</keyword>
<name>R7UIS9_CAPTE</name>
<evidence type="ECO:0000256" key="3">
    <source>
        <dbReference type="ARBA" id="ARBA00022989"/>
    </source>
</evidence>
<evidence type="ECO:0000256" key="1">
    <source>
        <dbReference type="ARBA" id="ARBA00004141"/>
    </source>
</evidence>
<dbReference type="Proteomes" id="UP000014760">
    <property type="component" value="Unassembled WGS sequence"/>
</dbReference>
<evidence type="ECO:0000256" key="2">
    <source>
        <dbReference type="ARBA" id="ARBA00022692"/>
    </source>
</evidence>
<evidence type="ECO:0000313" key="10">
    <source>
        <dbReference type="Proteomes" id="UP000014760"/>
    </source>
</evidence>
<keyword evidence="2 6" id="KW-0812">Transmembrane</keyword>
<protein>
    <recommendedName>
        <fullName evidence="7">Ammonium transporter AmtB-like domain-containing protein</fullName>
    </recommendedName>
</protein>
<dbReference type="EnsemblMetazoa" id="CapteT208614">
    <property type="protein sequence ID" value="CapteP208614"/>
    <property type="gene ID" value="CapteG208614"/>
</dbReference>
<feature type="transmembrane region" description="Helical" evidence="6">
    <location>
        <begin position="40"/>
        <end position="57"/>
    </location>
</feature>
<dbReference type="STRING" id="283909.R7UIS9"/>
<comment type="subcellular location">
    <subcellularLocation>
        <location evidence="1">Membrane</location>
        <topology evidence="1">Multi-pass membrane protein</topology>
    </subcellularLocation>
</comment>
<feature type="compositionally biased region" description="Polar residues" evidence="5">
    <location>
        <begin position="408"/>
        <end position="417"/>
    </location>
</feature>
<feature type="region of interest" description="Disordered" evidence="5">
    <location>
        <begin position="396"/>
        <end position="417"/>
    </location>
</feature>